<dbReference type="STRING" id="930090.W6Z5S2"/>
<dbReference type="GO" id="GO:0003735">
    <property type="term" value="F:structural constituent of ribosome"/>
    <property type="evidence" value="ECO:0007669"/>
    <property type="project" value="InterPro"/>
</dbReference>
<dbReference type="KEGG" id="bor:COCMIDRAFT_102221"/>
<evidence type="ECO:0000259" key="9">
    <source>
        <dbReference type="SMART" id="SM01382"/>
    </source>
</evidence>
<dbReference type="SUPFAM" id="SSF50104">
    <property type="entry name" value="Translation proteins SH3-like domain"/>
    <property type="match status" value="1"/>
</dbReference>
<dbReference type="AlphaFoldDB" id="W6Z5S2"/>
<feature type="compositionally biased region" description="Basic residues" evidence="8">
    <location>
        <begin position="355"/>
        <end position="364"/>
    </location>
</feature>
<dbReference type="Gene3D" id="2.40.50.140">
    <property type="entry name" value="Nucleic acid-binding proteins"/>
    <property type="match status" value="1"/>
</dbReference>
<keyword evidence="3" id="KW-0689">Ribosomal protein</keyword>
<evidence type="ECO:0000313" key="11">
    <source>
        <dbReference type="EMBL" id="EUC42904.1"/>
    </source>
</evidence>
<dbReference type="GO" id="GO:0003723">
    <property type="term" value="F:RNA binding"/>
    <property type="evidence" value="ECO:0007669"/>
    <property type="project" value="InterPro"/>
</dbReference>
<dbReference type="PANTHER" id="PTHR13691:SF5">
    <property type="entry name" value="LARGE RIBOSOMAL SUBUNIT PROTEIN UL2M"/>
    <property type="match status" value="1"/>
</dbReference>
<proteinExistence type="inferred from homology"/>
<dbReference type="InterPro" id="IPR005880">
    <property type="entry name" value="Ribosomal_uL2_bac/org-type"/>
</dbReference>
<dbReference type="PROSITE" id="PS00467">
    <property type="entry name" value="RIBOSOMAL_L2"/>
    <property type="match status" value="1"/>
</dbReference>
<dbReference type="FunFam" id="4.10.950.10:FF:000001">
    <property type="entry name" value="50S ribosomal protein L2"/>
    <property type="match status" value="1"/>
</dbReference>
<evidence type="ECO:0000256" key="8">
    <source>
        <dbReference type="SAM" id="MobiDB-lite"/>
    </source>
</evidence>
<dbReference type="InterPro" id="IPR002171">
    <property type="entry name" value="Ribosomal_uL2"/>
</dbReference>
<comment type="similarity">
    <text evidence="2">Belongs to the universal ribosomal protein uL2 family.</text>
</comment>
<evidence type="ECO:0000256" key="5">
    <source>
        <dbReference type="ARBA" id="ARBA00023274"/>
    </source>
</evidence>
<evidence type="ECO:0000313" key="12">
    <source>
        <dbReference type="Proteomes" id="UP000054032"/>
    </source>
</evidence>
<evidence type="ECO:0000256" key="2">
    <source>
        <dbReference type="ARBA" id="ARBA00005636"/>
    </source>
</evidence>
<keyword evidence="4" id="KW-0496">Mitochondrion</keyword>
<dbReference type="SUPFAM" id="SSF50249">
    <property type="entry name" value="Nucleic acid-binding proteins"/>
    <property type="match status" value="1"/>
</dbReference>
<feature type="domain" description="Large ribosomal subunit protein uL2 RNA-binding" evidence="10">
    <location>
        <begin position="110"/>
        <end position="186"/>
    </location>
</feature>
<dbReference type="InterPro" id="IPR012340">
    <property type="entry name" value="NA-bd_OB-fold"/>
</dbReference>
<dbReference type="GO" id="GO:0016740">
    <property type="term" value="F:transferase activity"/>
    <property type="evidence" value="ECO:0007669"/>
    <property type="project" value="InterPro"/>
</dbReference>
<name>W6Z5S2_COCMI</name>
<dbReference type="eggNOG" id="KOG0438">
    <property type="taxonomic scope" value="Eukaryota"/>
</dbReference>
<gene>
    <name evidence="11" type="ORF">COCMIDRAFT_102221</name>
</gene>
<dbReference type="Pfam" id="PF00181">
    <property type="entry name" value="Ribosomal_L2_N"/>
    <property type="match status" value="1"/>
</dbReference>
<dbReference type="RefSeq" id="XP_007690566.1">
    <property type="nucleotide sequence ID" value="XM_007692376.1"/>
</dbReference>
<protein>
    <recommendedName>
        <fullName evidence="7">Large ribosomal subunit protein uL2m</fullName>
    </recommendedName>
</protein>
<dbReference type="SMART" id="SM01382">
    <property type="entry name" value="Ribosomal_L2_C"/>
    <property type="match status" value="1"/>
</dbReference>
<dbReference type="FunFam" id="2.40.50.140:FF:000128">
    <property type="entry name" value="50S ribosomal protein L2"/>
    <property type="match status" value="1"/>
</dbReference>
<dbReference type="GO" id="GO:0032543">
    <property type="term" value="P:mitochondrial translation"/>
    <property type="evidence" value="ECO:0007669"/>
    <property type="project" value="TreeGrafter"/>
</dbReference>
<dbReference type="OrthoDB" id="268576at2759"/>
<dbReference type="Pfam" id="PF03947">
    <property type="entry name" value="Ribosomal_L2_C"/>
    <property type="match status" value="1"/>
</dbReference>
<evidence type="ECO:0000259" key="10">
    <source>
        <dbReference type="SMART" id="SM01383"/>
    </source>
</evidence>
<evidence type="ECO:0000256" key="6">
    <source>
        <dbReference type="ARBA" id="ARBA00037226"/>
    </source>
</evidence>
<evidence type="ECO:0000256" key="3">
    <source>
        <dbReference type="ARBA" id="ARBA00022980"/>
    </source>
</evidence>
<accession>W6Z5S2</accession>
<feature type="region of interest" description="Disordered" evidence="8">
    <location>
        <begin position="324"/>
        <end position="381"/>
    </location>
</feature>
<dbReference type="InterPro" id="IPR014722">
    <property type="entry name" value="Rib_uL2_dom2"/>
</dbReference>
<comment type="subcellular location">
    <subcellularLocation>
        <location evidence="1">Mitochondrion</location>
    </subcellularLocation>
</comment>
<organism evidence="11 12">
    <name type="scientific">Bipolaris oryzae ATCC 44560</name>
    <dbReference type="NCBI Taxonomy" id="930090"/>
    <lineage>
        <taxon>Eukaryota</taxon>
        <taxon>Fungi</taxon>
        <taxon>Dikarya</taxon>
        <taxon>Ascomycota</taxon>
        <taxon>Pezizomycotina</taxon>
        <taxon>Dothideomycetes</taxon>
        <taxon>Pleosporomycetidae</taxon>
        <taxon>Pleosporales</taxon>
        <taxon>Pleosporineae</taxon>
        <taxon>Pleosporaceae</taxon>
        <taxon>Bipolaris</taxon>
    </lineage>
</organism>
<dbReference type="InterPro" id="IPR014726">
    <property type="entry name" value="Ribosomal_uL2_dom3"/>
</dbReference>
<dbReference type="NCBIfam" id="TIGR01171">
    <property type="entry name" value="rplB_bact"/>
    <property type="match status" value="1"/>
</dbReference>
<comment type="function">
    <text evidence="6">Component of the mitochondrial ribosome (mitoribosome), a dedicated translation machinery responsible for the synthesis of mitochondrial genome-encoded proteins, including at least some of the essential transmembrane subunits of the mitochondrial respiratory chain. The mitoribosomes are attached to the mitochondrial inner membrane and translation products are cotranslationally integrated into the membrane.</text>
</comment>
<evidence type="ECO:0000256" key="1">
    <source>
        <dbReference type="ARBA" id="ARBA00004173"/>
    </source>
</evidence>
<dbReference type="Gene3D" id="4.10.950.10">
    <property type="entry name" value="Ribosomal protein L2, domain 3"/>
    <property type="match status" value="1"/>
</dbReference>
<dbReference type="InterPro" id="IPR022669">
    <property type="entry name" value="Ribosomal_uL2_C"/>
</dbReference>
<sequence>MLQPRICSRLQSVQLCAALRSARTYAQVHAASVKQPPSPPPSSSIQPAVAVDAATLKQEGSRRDRFIPLRTYKPRTPGLRHLKRPVNDHLWKGRPYLKLTIARKGQHLGGRNNTGRVTVRHRGGGHKRRIRIVDYKRYLPGKHIVERIEYDPNRSAHLALLTRLATGEKSYIIAADGMRAGDEVESYRSGIPRELIASMGGGIDPGMLAAKTAARGNCLPIHMVPLGSQVYNVGSKSQGGGVFCRSAGTYAIIVNKEEVEKGSSTEIKHVIIRLQSGEIRKVSADACCTIGVASNPQSHFTSLGKAGRSRWLGKRPEVRGVAMNAADHPHGGGRGKSKGNVHPVSPWGTPAKGGYKTRHKRNKHTFLVQDRPRNQGKRRSK</sequence>
<keyword evidence="5" id="KW-0687">Ribonucleoprotein</keyword>
<dbReference type="SMART" id="SM01383">
    <property type="entry name" value="Ribosomal_L2"/>
    <property type="match status" value="1"/>
</dbReference>
<dbReference type="InterPro" id="IPR022671">
    <property type="entry name" value="Ribosomal_uL2_CS"/>
</dbReference>
<dbReference type="HOGENOM" id="CLU_036235_3_0_1"/>
<evidence type="ECO:0000256" key="4">
    <source>
        <dbReference type="ARBA" id="ARBA00023128"/>
    </source>
</evidence>
<reference evidence="11 12" key="1">
    <citation type="journal article" date="2013" name="PLoS Genet.">
        <title>Comparative genome structure, secondary metabolite, and effector coding capacity across Cochliobolus pathogens.</title>
        <authorList>
            <person name="Condon B.J."/>
            <person name="Leng Y."/>
            <person name="Wu D."/>
            <person name="Bushley K.E."/>
            <person name="Ohm R.A."/>
            <person name="Otillar R."/>
            <person name="Martin J."/>
            <person name="Schackwitz W."/>
            <person name="Grimwood J."/>
            <person name="MohdZainudin N."/>
            <person name="Xue C."/>
            <person name="Wang R."/>
            <person name="Manning V.A."/>
            <person name="Dhillon B."/>
            <person name="Tu Z.J."/>
            <person name="Steffenson B.J."/>
            <person name="Salamov A."/>
            <person name="Sun H."/>
            <person name="Lowry S."/>
            <person name="LaButti K."/>
            <person name="Han J."/>
            <person name="Copeland A."/>
            <person name="Lindquist E."/>
            <person name="Barry K."/>
            <person name="Schmutz J."/>
            <person name="Baker S.E."/>
            <person name="Ciuffetti L.M."/>
            <person name="Grigoriev I.V."/>
            <person name="Zhong S."/>
            <person name="Turgeon B.G."/>
        </authorList>
    </citation>
    <scope>NUCLEOTIDE SEQUENCE [LARGE SCALE GENOMIC DNA]</scope>
    <source>
        <strain evidence="11 12">ATCC 44560</strain>
    </source>
</reference>
<dbReference type="GO" id="GO:0005762">
    <property type="term" value="C:mitochondrial large ribosomal subunit"/>
    <property type="evidence" value="ECO:0007669"/>
    <property type="project" value="TreeGrafter"/>
</dbReference>
<dbReference type="InterPro" id="IPR022666">
    <property type="entry name" value="Ribosomal_uL2_RNA-bd_dom"/>
</dbReference>
<dbReference type="PANTHER" id="PTHR13691">
    <property type="entry name" value="RIBOSOMAL PROTEIN L2"/>
    <property type="match status" value="1"/>
</dbReference>
<dbReference type="Proteomes" id="UP000054032">
    <property type="component" value="Unassembled WGS sequence"/>
</dbReference>
<dbReference type="EMBL" id="KI964045">
    <property type="protein sequence ID" value="EUC42904.1"/>
    <property type="molecule type" value="Genomic_DNA"/>
</dbReference>
<keyword evidence="12" id="KW-1185">Reference proteome</keyword>
<feature type="domain" description="Large ribosomal subunit protein uL2 C-terminal" evidence="9">
    <location>
        <begin position="213"/>
        <end position="350"/>
    </location>
</feature>
<dbReference type="Gene3D" id="2.30.30.30">
    <property type="match status" value="1"/>
</dbReference>
<dbReference type="InterPro" id="IPR008991">
    <property type="entry name" value="Translation_prot_SH3-like_sf"/>
</dbReference>
<dbReference type="GeneID" id="19118035"/>
<evidence type="ECO:0000256" key="7">
    <source>
        <dbReference type="ARBA" id="ARBA00069872"/>
    </source>
</evidence>